<gene>
    <name evidence="6" type="ORF">ACFFTR_30080</name>
</gene>
<comment type="caution">
    <text evidence="6">The sequence shown here is derived from an EMBL/GenBank/DDBJ whole genome shotgun (WGS) entry which is preliminary data.</text>
</comment>
<accession>A0ABV5MET2</accession>
<dbReference type="NCBIfam" id="TIGR04269">
    <property type="entry name" value="SAM_SPASM_FxsB"/>
    <property type="match status" value="1"/>
</dbReference>
<dbReference type="PROSITE" id="PS51918">
    <property type="entry name" value="RADICAL_SAM"/>
    <property type="match status" value="1"/>
</dbReference>
<proteinExistence type="predicted"/>
<reference evidence="6 7" key="1">
    <citation type="submission" date="2024-09" db="EMBL/GenBank/DDBJ databases">
        <authorList>
            <person name="Sun Q."/>
            <person name="Mori K."/>
        </authorList>
    </citation>
    <scope>NUCLEOTIDE SEQUENCE [LARGE SCALE GENOMIC DNA]</scope>
    <source>
        <strain evidence="6 7">JCM 3307</strain>
    </source>
</reference>
<dbReference type="PANTHER" id="PTHR43273">
    <property type="entry name" value="ANAEROBIC SULFATASE-MATURATING ENZYME HOMOLOG ASLB-RELATED"/>
    <property type="match status" value="1"/>
</dbReference>
<keyword evidence="1" id="KW-0949">S-adenosyl-L-methionine</keyword>
<evidence type="ECO:0000256" key="3">
    <source>
        <dbReference type="ARBA" id="ARBA00023004"/>
    </source>
</evidence>
<dbReference type="InterPro" id="IPR023867">
    <property type="entry name" value="Sulphatase_maturase_rSAM"/>
</dbReference>
<evidence type="ECO:0000313" key="7">
    <source>
        <dbReference type="Proteomes" id="UP001589608"/>
    </source>
</evidence>
<organism evidence="6 7">
    <name type="scientific">Dactylosporangium vinaceum</name>
    <dbReference type="NCBI Taxonomy" id="53362"/>
    <lineage>
        <taxon>Bacteria</taxon>
        <taxon>Bacillati</taxon>
        <taxon>Actinomycetota</taxon>
        <taxon>Actinomycetes</taxon>
        <taxon>Micromonosporales</taxon>
        <taxon>Micromonosporaceae</taxon>
        <taxon>Dactylosporangium</taxon>
    </lineage>
</organism>
<keyword evidence="3" id="KW-0408">Iron</keyword>
<dbReference type="SUPFAM" id="SSF102114">
    <property type="entry name" value="Radical SAM enzymes"/>
    <property type="match status" value="1"/>
</dbReference>
<evidence type="ECO:0000313" key="6">
    <source>
        <dbReference type="EMBL" id="MFB9447362.1"/>
    </source>
</evidence>
<dbReference type="Proteomes" id="UP001589608">
    <property type="component" value="Unassembled WGS sequence"/>
</dbReference>
<dbReference type="PANTHER" id="PTHR43273:SF8">
    <property type="entry name" value="RADICAL SAM DOMAIN PROTEIN"/>
    <property type="match status" value="1"/>
</dbReference>
<sequence length="389" mass="42544">MSQAGAMTGVPPSTRQVLIKIHGRCNLKCTYCYIYEHVDQSWRRKSAVMSDAVVAQVAKRLAEHAIERRSSGFEIVFHGGEPLLAGPDGIDRAASILRDAVPVPLSFTVQTNGTLINPAFLDVFRRYGMRVGVSLDGGQEATDRHRRYADGRGSFDLVARGLDLLRTEPRLYAGVLATIDTANEPVQAYEDLLRFSPPRMDLLLPHGTWDRPPPGRGADQIGTPYAEWLIAVFDRWYDAPVRETSVRLFESICDLLLGGPGESEAVGLGRDMTVTIETDGSIGHNDFFKVTADGGAETGLNVFDHDFNDVLAHPAWNVPSGLESLCATCRSCPVARVCGGGLRAHRFRAGGLDNPSVYCPDLLALIQHIERRLTADLRRLRPALAEAVA</sequence>
<keyword evidence="7" id="KW-1185">Reference proteome</keyword>
<dbReference type="CDD" id="cd01335">
    <property type="entry name" value="Radical_SAM"/>
    <property type="match status" value="1"/>
</dbReference>
<evidence type="ECO:0000256" key="2">
    <source>
        <dbReference type="ARBA" id="ARBA00022723"/>
    </source>
</evidence>
<feature type="domain" description="Radical SAM core" evidence="5">
    <location>
        <begin position="9"/>
        <end position="247"/>
    </location>
</feature>
<dbReference type="Gene3D" id="3.20.20.70">
    <property type="entry name" value="Aldolase class I"/>
    <property type="match status" value="1"/>
</dbReference>
<evidence type="ECO:0000256" key="1">
    <source>
        <dbReference type="ARBA" id="ARBA00022691"/>
    </source>
</evidence>
<protein>
    <submittedName>
        <fullName evidence="6">FxsB family cyclophane-forming radical SAM/SPASM peptide maturase</fullName>
    </submittedName>
</protein>
<keyword evidence="2" id="KW-0479">Metal-binding</keyword>
<name>A0ABV5MET2_9ACTN</name>
<keyword evidence="4" id="KW-0411">Iron-sulfur</keyword>
<dbReference type="EMBL" id="JBHMCA010000053">
    <property type="protein sequence ID" value="MFB9447362.1"/>
    <property type="molecule type" value="Genomic_DNA"/>
</dbReference>
<evidence type="ECO:0000259" key="5">
    <source>
        <dbReference type="PROSITE" id="PS51918"/>
    </source>
</evidence>
<dbReference type="RefSeq" id="WP_380030017.1">
    <property type="nucleotide sequence ID" value="NZ_JBHMCA010000053.1"/>
</dbReference>
<dbReference type="Pfam" id="PF04055">
    <property type="entry name" value="Radical_SAM"/>
    <property type="match status" value="1"/>
</dbReference>
<dbReference type="SFLD" id="SFLDG01072">
    <property type="entry name" value="dehydrogenase_like"/>
    <property type="match status" value="1"/>
</dbReference>
<dbReference type="SFLD" id="SFLDG01067">
    <property type="entry name" value="SPASM/twitch_domain_containing"/>
    <property type="match status" value="1"/>
</dbReference>
<dbReference type="InterPro" id="IPR013785">
    <property type="entry name" value="Aldolase_TIM"/>
</dbReference>
<dbReference type="SFLD" id="SFLDS00029">
    <property type="entry name" value="Radical_SAM"/>
    <property type="match status" value="1"/>
</dbReference>
<dbReference type="InterPro" id="IPR007197">
    <property type="entry name" value="rSAM"/>
</dbReference>
<evidence type="ECO:0000256" key="4">
    <source>
        <dbReference type="ARBA" id="ARBA00023014"/>
    </source>
</evidence>
<dbReference type="SFLD" id="SFLDG01386">
    <property type="entry name" value="main_SPASM_domain-containing"/>
    <property type="match status" value="1"/>
</dbReference>
<dbReference type="InterPro" id="IPR058240">
    <property type="entry name" value="rSAM_sf"/>
</dbReference>
<dbReference type="InterPro" id="IPR026335">
    <property type="entry name" value="rSAM_SPASM_FxsB"/>
</dbReference>